<name>A0AAV3YGS8_9GAST</name>
<dbReference type="InterPro" id="IPR001584">
    <property type="entry name" value="Integrase_cat-core"/>
</dbReference>
<sequence length="134" mass="15221">MIFSNPECPVFKKGPEQLHPVEIPPYPWSLIGVDICTILTSIEGCSCMVVAVDYPSKWTEAEALRRKSVEGVTCFLYNCICRHRCIDIQIKDRCRDFVNGISTELHRPTGVKQKVIIPCYFQVNGQVEQSSRTI</sequence>
<dbReference type="InterPro" id="IPR012337">
    <property type="entry name" value="RNaseH-like_sf"/>
</dbReference>
<dbReference type="InterPro" id="IPR036397">
    <property type="entry name" value="RNaseH_sf"/>
</dbReference>
<protein>
    <submittedName>
        <fullName evidence="2">Gag-Pol fusion protein</fullName>
    </submittedName>
</protein>
<evidence type="ECO:0000313" key="2">
    <source>
        <dbReference type="EMBL" id="GFN81929.1"/>
    </source>
</evidence>
<dbReference type="EMBL" id="BLXT01000975">
    <property type="protein sequence ID" value="GFN81929.1"/>
    <property type="molecule type" value="Genomic_DNA"/>
</dbReference>
<dbReference type="PROSITE" id="PS50994">
    <property type="entry name" value="INTEGRASE"/>
    <property type="match status" value="1"/>
</dbReference>
<evidence type="ECO:0000313" key="3">
    <source>
        <dbReference type="Proteomes" id="UP000735302"/>
    </source>
</evidence>
<dbReference type="InterPro" id="IPR050951">
    <property type="entry name" value="Retrovirus_Pol_polyprotein"/>
</dbReference>
<feature type="domain" description="Integrase catalytic" evidence="1">
    <location>
        <begin position="23"/>
        <end position="134"/>
    </location>
</feature>
<dbReference type="AlphaFoldDB" id="A0AAV3YGS8"/>
<reference evidence="2 3" key="1">
    <citation type="journal article" date="2021" name="Elife">
        <title>Chloroplast acquisition without the gene transfer in kleptoplastic sea slugs, Plakobranchus ocellatus.</title>
        <authorList>
            <person name="Maeda T."/>
            <person name="Takahashi S."/>
            <person name="Yoshida T."/>
            <person name="Shimamura S."/>
            <person name="Takaki Y."/>
            <person name="Nagai Y."/>
            <person name="Toyoda A."/>
            <person name="Suzuki Y."/>
            <person name="Arimoto A."/>
            <person name="Ishii H."/>
            <person name="Satoh N."/>
            <person name="Nishiyama T."/>
            <person name="Hasebe M."/>
            <person name="Maruyama T."/>
            <person name="Minagawa J."/>
            <person name="Obokata J."/>
            <person name="Shigenobu S."/>
        </authorList>
    </citation>
    <scope>NUCLEOTIDE SEQUENCE [LARGE SCALE GENOMIC DNA]</scope>
</reference>
<keyword evidence="3" id="KW-1185">Reference proteome</keyword>
<dbReference type="GO" id="GO:0015074">
    <property type="term" value="P:DNA integration"/>
    <property type="evidence" value="ECO:0007669"/>
    <property type="project" value="InterPro"/>
</dbReference>
<dbReference type="Proteomes" id="UP000735302">
    <property type="component" value="Unassembled WGS sequence"/>
</dbReference>
<evidence type="ECO:0000259" key="1">
    <source>
        <dbReference type="PROSITE" id="PS50994"/>
    </source>
</evidence>
<dbReference type="Gene3D" id="3.30.420.10">
    <property type="entry name" value="Ribonuclease H-like superfamily/Ribonuclease H"/>
    <property type="match status" value="1"/>
</dbReference>
<comment type="caution">
    <text evidence="2">The sequence shown here is derived from an EMBL/GenBank/DDBJ whole genome shotgun (WGS) entry which is preliminary data.</text>
</comment>
<dbReference type="GO" id="GO:0003676">
    <property type="term" value="F:nucleic acid binding"/>
    <property type="evidence" value="ECO:0007669"/>
    <property type="project" value="InterPro"/>
</dbReference>
<organism evidence="2 3">
    <name type="scientific">Plakobranchus ocellatus</name>
    <dbReference type="NCBI Taxonomy" id="259542"/>
    <lineage>
        <taxon>Eukaryota</taxon>
        <taxon>Metazoa</taxon>
        <taxon>Spiralia</taxon>
        <taxon>Lophotrochozoa</taxon>
        <taxon>Mollusca</taxon>
        <taxon>Gastropoda</taxon>
        <taxon>Heterobranchia</taxon>
        <taxon>Euthyneura</taxon>
        <taxon>Panpulmonata</taxon>
        <taxon>Sacoglossa</taxon>
        <taxon>Placobranchoidea</taxon>
        <taxon>Plakobranchidae</taxon>
        <taxon>Plakobranchus</taxon>
    </lineage>
</organism>
<proteinExistence type="predicted"/>
<accession>A0AAV3YGS8</accession>
<dbReference type="PANTHER" id="PTHR37984">
    <property type="entry name" value="PROTEIN CBG26694"/>
    <property type="match status" value="1"/>
</dbReference>
<gene>
    <name evidence="2" type="ORF">PoB_000843500</name>
</gene>
<dbReference type="SUPFAM" id="SSF53098">
    <property type="entry name" value="Ribonuclease H-like"/>
    <property type="match status" value="1"/>
</dbReference>
<dbReference type="PANTHER" id="PTHR37984:SF5">
    <property type="entry name" value="PROTEIN NYNRIN-LIKE"/>
    <property type="match status" value="1"/>
</dbReference>